<reference evidence="3 4" key="1">
    <citation type="submission" date="2016-10" db="EMBL/GenBank/DDBJ databases">
        <authorList>
            <person name="de Groot N.N."/>
        </authorList>
    </citation>
    <scope>NUCLEOTIDE SEQUENCE [LARGE SCALE GENOMIC DNA]</scope>
    <source>
        <strain evidence="3 4">DSM 21019</strain>
    </source>
</reference>
<sequence length="951" mass="106884">MKLPGPFLILLVFLMLGNAHGQRFQYRCYQGDAFPFERVNQTVQDSEGYVWSATDNGLFRFDGKSYEDFNLSLRSKTIRSFERWNDSTLLFTNDTGIYKLEPGESGPEISAFANTLEREYPTTLFKDSQARLWSGRMDGSIVLYTPGQEAKRRYHPVKQTKTKGPFFGEDGKGTIWALYPQIGLFFAEKGAAEFEELAGYDDANHFYVEDSRIWIVGKGITEISLSGETPVEIKSSASQQELYYITRDNSGVHYTASHSALYTFDSQSSSYALSKVFGSNDPHRVEELPLQGVSDIQFTVNAGSQKPQIWVSSEKGLCLLWTGFFQNISGLGYDNVTGLYTTEDDQILLSQGPVHRILNTGGEITYNRVAAVNGITGMASKGPDTWYGSTGGVIYHYRNDILVNRYDLSDRGSGIFFMSRDHQDAIWFCQATSDKPLLGVAKLDAGGKVSMYGREKGFESRILVIREGGREELYAAGIGEDSYLYKYNWEADVFENKSLPFSFEVSSNFEVHDIAVDDSGIVWMASTDGLLKYDTETVRQVNLGPYTPNEVRAVTAMPNGQIWIATDTNGLIHLSPTGDFVVFDEESGTPSKVASYRCLALDNQEQLWVGTAEGLVYSAGTLPAPLPTQVPKVRAATLDNAQIFSDTQFEIREGQQLQLEMTTLTFPSSGVSYQYKVFLQDTPVGEVGDFAWIMAEEARILPQNLLPGAYEIWIRAQQPGGYSWSEPSKVQVAVSGKWYTSWWGMLFLGLIGFLFFWFILRRWFLTRISGLEESLDQKQSEIVKKEAELKSTGTNVYMLERLIRQMPKNGSWEDFWPTLTKLIELPTGIDAFEIAAKKKNEVVYHLFERAKPEKTKRLVEFNEKDDLASYVMVNGKPLLLSDYDTEASRYIGGKSDRGFASRVLVPFHQKKGSPAVLCVYRHEPEAFSPLDYTLIQILGSYLGAAVNDELQ</sequence>
<dbReference type="InterPro" id="IPR003018">
    <property type="entry name" value="GAF"/>
</dbReference>
<protein>
    <recommendedName>
        <fullName evidence="2">GAF domain-containing protein</fullName>
    </recommendedName>
</protein>
<dbReference type="Gene3D" id="3.30.450.40">
    <property type="match status" value="1"/>
</dbReference>
<evidence type="ECO:0000256" key="1">
    <source>
        <dbReference type="SAM" id="Phobius"/>
    </source>
</evidence>
<keyword evidence="1" id="KW-0812">Transmembrane</keyword>
<dbReference type="SUPFAM" id="SSF55781">
    <property type="entry name" value="GAF domain-like"/>
    <property type="match status" value="1"/>
</dbReference>
<dbReference type="AlphaFoldDB" id="A0A1I6H2L5"/>
<feature type="transmembrane region" description="Helical" evidence="1">
    <location>
        <begin position="742"/>
        <end position="760"/>
    </location>
</feature>
<feature type="domain" description="GAF" evidence="2">
    <location>
        <begin position="864"/>
        <end position="946"/>
    </location>
</feature>
<evidence type="ECO:0000313" key="3">
    <source>
        <dbReference type="EMBL" id="SFR48735.1"/>
    </source>
</evidence>
<keyword evidence="4" id="KW-1185">Reference proteome</keyword>
<keyword evidence="1" id="KW-0472">Membrane</keyword>
<dbReference type="EMBL" id="FOYQ01000002">
    <property type="protein sequence ID" value="SFR48735.1"/>
    <property type="molecule type" value="Genomic_DNA"/>
</dbReference>
<keyword evidence="1" id="KW-1133">Transmembrane helix</keyword>
<gene>
    <name evidence="3" type="ORF">SAMN04490243_2155</name>
</gene>
<accession>A0A1I6H2L5</accession>
<dbReference type="InterPro" id="IPR015943">
    <property type="entry name" value="WD40/YVTN_repeat-like_dom_sf"/>
</dbReference>
<dbReference type="STRING" id="400055.SAMN04490243_2155"/>
<dbReference type="Pfam" id="PF13185">
    <property type="entry name" value="GAF_2"/>
    <property type="match status" value="1"/>
</dbReference>
<evidence type="ECO:0000313" key="4">
    <source>
        <dbReference type="Proteomes" id="UP000199534"/>
    </source>
</evidence>
<dbReference type="SUPFAM" id="SSF63829">
    <property type="entry name" value="Calcium-dependent phosphotriesterase"/>
    <property type="match status" value="1"/>
</dbReference>
<evidence type="ECO:0000259" key="2">
    <source>
        <dbReference type="Pfam" id="PF13185"/>
    </source>
</evidence>
<dbReference type="OrthoDB" id="9809670at2"/>
<dbReference type="InterPro" id="IPR029016">
    <property type="entry name" value="GAF-like_dom_sf"/>
</dbReference>
<name>A0A1I6H2L5_9FLAO</name>
<organism evidence="3 4">
    <name type="scientific">Robiginitalea myxolifaciens</name>
    <dbReference type="NCBI Taxonomy" id="400055"/>
    <lineage>
        <taxon>Bacteria</taxon>
        <taxon>Pseudomonadati</taxon>
        <taxon>Bacteroidota</taxon>
        <taxon>Flavobacteriia</taxon>
        <taxon>Flavobacteriales</taxon>
        <taxon>Flavobacteriaceae</taxon>
        <taxon>Robiginitalea</taxon>
    </lineage>
</organism>
<proteinExistence type="predicted"/>
<dbReference type="Gene3D" id="2.130.10.10">
    <property type="entry name" value="YVTN repeat-like/Quinoprotein amine dehydrogenase"/>
    <property type="match status" value="3"/>
</dbReference>
<dbReference type="Proteomes" id="UP000199534">
    <property type="component" value="Unassembled WGS sequence"/>
</dbReference>